<feature type="compositionally biased region" description="Basic and acidic residues" evidence="1">
    <location>
        <begin position="469"/>
        <end position="480"/>
    </location>
</feature>
<dbReference type="AlphaFoldDB" id="A0A1H8W022"/>
<evidence type="ECO:0000256" key="1">
    <source>
        <dbReference type="SAM" id="MobiDB-lite"/>
    </source>
</evidence>
<feature type="domain" description="DUF58" evidence="2">
    <location>
        <begin position="199"/>
        <end position="288"/>
    </location>
</feature>
<dbReference type="InterPro" id="IPR002881">
    <property type="entry name" value="DUF58"/>
</dbReference>
<sequence length="528" mass="56983">MRATTRFWTAAASAGLILSFGVVLASLPIVLAGVVAGVWLLVHQIGFVQNVGTVTTGDFTTETVRDQVAVDEPVLVRLRVTLPSALPFDLTVVPELPLGVDGPQSARSLTLPAGEQTAETTFEVSSSVAGEASVGPAIATGKDPGGFFTATVRGTDTATIKIRPRTPTNLHVGEGGDPVTSLYGEHRSDTAGAGLEPYEVREYAPGDQLSRMDWKATARLNHPHIREFELTTSHETLLVVDHRTSMSAGREGETELDYLREVALAFVDIADRFDDPLGLYTVGNEGVTTTRDPAAGVEQYGPVRQIVRGLSPVSDSFGSRDLHDGAAVSRGARSADLSGDDSPLAKTLRPYFEGSDGYVRRLRDQPLFQTVQLARRQLGSGAWTVILTDDSNPTELRESVRFARQNSGQVLVFLASSVLYEGGELADVQDAYEQYVSFEEFRQSLASLDRVSAFEVAPSDRLAAVVGRHAGEGSLPERGRTTAGRSRPRSRSGNWQDSDRPDVLEDYPESIEGYRSTSDDSKRGQTDE</sequence>
<dbReference type="EMBL" id="FOCX01000045">
    <property type="protein sequence ID" value="SEP20955.1"/>
    <property type="molecule type" value="Genomic_DNA"/>
</dbReference>
<protein>
    <submittedName>
        <fullName evidence="3">Uncharacterized conserved protein, DUF58 family, contains vWF domain</fullName>
    </submittedName>
</protein>
<dbReference type="Proteomes" id="UP000198775">
    <property type="component" value="Unassembled WGS sequence"/>
</dbReference>
<evidence type="ECO:0000259" key="2">
    <source>
        <dbReference type="Pfam" id="PF01882"/>
    </source>
</evidence>
<dbReference type="Pfam" id="PF01882">
    <property type="entry name" value="DUF58"/>
    <property type="match status" value="1"/>
</dbReference>
<accession>A0A1H8W022</accession>
<keyword evidence="4" id="KW-1185">Reference proteome</keyword>
<gene>
    <name evidence="3" type="ORF">SAMN05216388_10458</name>
</gene>
<dbReference type="PANTHER" id="PTHR33608">
    <property type="entry name" value="BLL2464 PROTEIN"/>
    <property type="match status" value="1"/>
</dbReference>
<feature type="compositionally biased region" description="Basic and acidic residues" evidence="1">
    <location>
        <begin position="517"/>
        <end position="528"/>
    </location>
</feature>
<reference evidence="4" key="1">
    <citation type="submission" date="2016-10" db="EMBL/GenBank/DDBJ databases">
        <authorList>
            <person name="Varghese N."/>
            <person name="Submissions S."/>
        </authorList>
    </citation>
    <scope>NUCLEOTIDE SEQUENCE [LARGE SCALE GENOMIC DNA]</scope>
    <source>
        <strain evidence="4">IBRC-M 10043</strain>
    </source>
</reference>
<name>A0A1H8W022_9EURY</name>
<proteinExistence type="predicted"/>
<organism evidence="3 4">
    <name type="scientific">Halorientalis persicus</name>
    <dbReference type="NCBI Taxonomy" id="1367881"/>
    <lineage>
        <taxon>Archaea</taxon>
        <taxon>Methanobacteriati</taxon>
        <taxon>Methanobacteriota</taxon>
        <taxon>Stenosarchaea group</taxon>
        <taxon>Halobacteria</taxon>
        <taxon>Halobacteriales</taxon>
        <taxon>Haloarculaceae</taxon>
        <taxon>Halorientalis</taxon>
    </lineage>
</organism>
<feature type="region of interest" description="Disordered" evidence="1">
    <location>
        <begin position="467"/>
        <end position="528"/>
    </location>
</feature>
<dbReference type="PANTHER" id="PTHR33608:SF6">
    <property type="entry name" value="BLL2464 PROTEIN"/>
    <property type="match status" value="1"/>
</dbReference>
<evidence type="ECO:0000313" key="4">
    <source>
        <dbReference type="Proteomes" id="UP000198775"/>
    </source>
</evidence>
<evidence type="ECO:0000313" key="3">
    <source>
        <dbReference type="EMBL" id="SEP20955.1"/>
    </source>
</evidence>